<dbReference type="SUPFAM" id="SSF100985">
    <property type="entry name" value="Sporulation inhibitor Sda"/>
    <property type="match status" value="1"/>
</dbReference>
<organism evidence="1 2">
    <name type="scientific">Aneurinibacillus soli</name>
    <dbReference type="NCBI Taxonomy" id="1500254"/>
    <lineage>
        <taxon>Bacteria</taxon>
        <taxon>Bacillati</taxon>
        <taxon>Bacillota</taxon>
        <taxon>Bacilli</taxon>
        <taxon>Bacillales</taxon>
        <taxon>Paenibacillaceae</taxon>
        <taxon>Aneurinibacillus group</taxon>
        <taxon>Aneurinibacillus</taxon>
    </lineage>
</organism>
<dbReference type="RefSeq" id="WP_096465155.1">
    <property type="nucleotide sequence ID" value="NZ_AP017312.1"/>
</dbReference>
<accession>A0A0U5AV79</accession>
<protein>
    <submittedName>
        <fullName evidence="1">Sporulation inhibitor sda</fullName>
    </submittedName>
</protein>
<evidence type="ECO:0000313" key="1">
    <source>
        <dbReference type="EMBL" id="BAU27653.1"/>
    </source>
</evidence>
<dbReference type="AlphaFoldDB" id="A0A0U5AV79"/>
<reference evidence="1 2" key="1">
    <citation type="submission" date="2015-12" db="EMBL/GenBank/DDBJ databases">
        <title>Genome sequence of Aneurinibacillus soli.</title>
        <authorList>
            <person name="Lee J.S."/>
            <person name="Lee K.C."/>
            <person name="Kim K.K."/>
            <person name="Lee B.W."/>
        </authorList>
    </citation>
    <scope>NUCLEOTIDE SEQUENCE [LARGE SCALE GENOMIC DNA]</scope>
    <source>
        <strain evidence="1 2">CB4</strain>
    </source>
</reference>
<proteinExistence type="predicted"/>
<gene>
    <name evidence="1" type="primary">sda</name>
    <name evidence="1" type="ORF">CB4_01827</name>
</gene>
<dbReference type="OrthoDB" id="2933732at2"/>
<dbReference type="KEGG" id="asoc:CB4_01827"/>
<dbReference type="InterPro" id="IPR015064">
    <property type="entry name" value="Sda"/>
</dbReference>
<dbReference type="InterPro" id="IPR036916">
    <property type="entry name" value="Sda_sf"/>
</dbReference>
<dbReference type="Pfam" id="PF08970">
    <property type="entry name" value="Sda"/>
    <property type="match status" value="1"/>
</dbReference>
<name>A0A0U5AV79_9BACL</name>
<dbReference type="Gene3D" id="1.10.287.1100">
    <property type="entry name" value="Sporulation inhibitor A"/>
    <property type="match status" value="1"/>
</dbReference>
<evidence type="ECO:0000313" key="2">
    <source>
        <dbReference type="Proteomes" id="UP000217696"/>
    </source>
</evidence>
<keyword evidence="2" id="KW-1185">Reference proteome</keyword>
<sequence>MELLSNEVLLEAYFKAIALDLGTDFIVLLQDEISRRDLKYAI</sequence>
<dbReference type="EMBL" id="AP017312">
    <property type="protein sequence ID" value="BAU27653.1"/>
    <property type="molecule type" value="Genomic_DNA"/>
</dbReference>
<dbReference type="Proteomes" id="UP000217696">
    <property type="component" value="Chromosome"/>
</dbReference>